<accession>A0A250XRQ2</accession>
<organism evidence="2 3">
    <name type="scientific">Chlamydomonas eustigma</name>
    <dbReference type="NCBI Taxonomy" id="1157962"/>
    <lineage>
        <taxon>Eukaryota</taxon>
        <taxon>Viridiplantae</taxon>
        <taxon>Chlorophyta</taxon>
        <taxon>core chlorophytes</taxon>
        <taxon>Chlorophyceae</taxon>
        <taxon>CS clade</taxon>
        <taxon>Chlamydomonadales</taxon>
        <taxon>Chlamydomonadaceae</taxon>
        <taxon>Chlamydomonas</taxon>
    </lineage>
</organism>
<feature type="region of interest" description="Disordered" evidence="1">
    <location>
        <begin position="519"/>
        <end position="602"/>
    </location>
</feature>
<name>A0A250XRQ2_9CHLO</name>
<dbReference type="OrthoDB" id="549419at2759"/>
<feature type="region of interest" description="Disordered" evidence="1">
    <location>
        <begin position="351"/>
        <end position="435"/>
    </location>
</feature>
<feature type="compositionally biased region" description="Acidic residues" evidence="1">
    <location>
        <begin position="578"/>
        <end position="596"/>
    </location>
</feature>
<comment type="caution">
    <text evidence="2">The sequence shown here is derived from an EMBL/GenBank/DDBJ whole genome shotgun (WGS) entry which is preliminary data.</text>
</comment>
<evidence type="ECO:0000313" key="3">
    <source>
        <dbReference type="Proteomes" id="UP000232323"/>
    </source>
</evidence>
<feature type="region of interest" description="Disordered" evidence="1">
    <location>
        <begin position="624"/>
        <end position="645"/>
    </location>
</feature>
<dbReference type="Proteomes" id="UP000232323">
    <property type="component" value="Unassembled WGS sequence"/>
</dbReference>
<feature type="compositionally biased region" description="Basic and acidic residues" evidence="1">
    <location>
        <begin position="537"/>
        <end position="546"/>
    </location>
</feature>
<dbReference type="EMBL" id="BEGY01000188">
    <property type="protein sequence ID" value="GAX85734.1"/>
    <property type="molecule type" value="Genomic_DNA"/>
</dbReference>
<proteinExistence type="predicted"/>
<protein>
    <submittedName>
        <fullName evidence="2">Uncharacterized protein</fullName>
    </submittedName>
</protein>
<feature type="compositionally biased region" description="Polar residues" evidence="1">
    <location>
        <begin position="351"/>
        <end position="385"/>
    </location>
</feature>
<dbReference type="AlphaFoldDB" id="A0A250XRQ2"/>
<sequence>MSFHSLFHYRLGLRKFSLWSNGCARTDSNSRQSIHTSLIISGIPNECEASTAETALSTWNEFIRCIRNTYPVSITQSQALHIKNRTPAHELAQKMIVEGERALYINFARKRPDILFSLDHTLITQLVHHDVAPRPYRDKQLMNAFVRLRSSFISQSLPTGSSDVIPVGNKVHTEPAGLLKIVDSQASLQDLLRVIHDWMQVLSAVPWIPSPPLHLASCSALLCKVLTEIITAMNQPAKESHMEKAQNTITPTWEKLMQLRTEKERNDRLTRNVQKQLAASRDIRLSSARLGDPHNNPVPGFEAKPTNRASSSVFTHDDFSLSEAMSMSTSMGNEGTHYRSRATAAMSGMTGSFLSTRDSRSSALTSTEPWSADSNSPALSVPTENQRSKAFPTLDGRGSERHAAPNMPRDANDHVQGEMSAGQSQDCGLSGPPHMNRDTNHRSVALMQPFSVDRVNEGLSSRSPSEYQAAATRHQTGWLDDSSDTNNTSPAMSGLLATNGTEEEDYAVKRMKFAMALVSSNKRSARERDSAGSSRRQISERREDKAAITARNRVSLWSKGRSRDEDQNLQKGMMDDDHVNDEEEEEELEEIDEEFGATDVNKKERRQVFEDFYSNPGTMVVAVKTGKPKVRRAAESTEDSESPST</sequence>
<keyword evidence="3" id="KW-1185">Reference proteome</keyword>
<evidence type="ECO:0000256" key="1">
    <source>
        <dbReference type="SAM" id="MobiDB-lite"/>
    </source>
</evidence>
<reference evidence="2 3" key="1">
    <citation type="submission" date="2017-08" db="EMBL/GenBank/DDBJ databases">
        <title>Acidophilic green algal genome provides insights into adaptation to an acidic environment.</title>
        <authorList>
            <person name="Hirooka S."/>
            <person name="Hirose Y."/>
            <person name="Kanesaki Y."/>
            <person name="Higuchi S."/>
            <person name="Fujiwara T."/>
            <person name="Onuma R."/>
            <person name="Era A."/>
            <person name="Ohbayashi R."/>
            <person name="Uzuka A."/>
            <person name="Nozaki H."/>
            <person name="Yoshikawa H."/>
            <person name="Miyagishima S.Y."/>
        </authorList>
    </citation>
    <scope>NUCLEOTIDE SEQUENCE [LARGE SCALE GENOMIC DNA]</scope>
    <source>
        <strain evidence="2 3">NIES-2499</strain>
    </source>
</reference>
<gene>
    <name evidence="2" type="ORF">CEUSTIGMA_g13149.t1</name>
</gene>
<feature type="region of interest" description="Disordered" evidence="1">
    <location>
        <begin position="288"/>
        <end position="310"/>
    </location>
</feature>
<feature type="compositionally biased region" description="Acidic residues" evidence="1">
    <location>
        <begin position="636"/>
        <end position="645"/>
    </location>
</feature>
<evidence type="ECO:0000313" key="2">
    <source>
        <dbReference type="EMBL" id="GAX85734.1"/>
    </source>
</evidence>
<feature type="compositionally biased region" description="Basic and acidic residues" evidence="1">
    <location>
        <begin position="561"/>
        <end position="577"/>
    </location>
</feature>